<dbReference type="SUPFAM" id="SSF53254">
    <property type="entry name" value="Phosphoglycerate mutase-like"/>
    <property type="match status" value="1"/>
</dbReference>
<evidence type="ECO:0000313" key="4">
    <source>
        <dbReference type="Proteomes" id="UP000823904"/>
    </source>
</evidence>
<comment type="caution">
    <text evidence="3">The sequence shown here is derived from an EMBL/GenBank/DDBJ whole genome shotgun (WGS) entry which is preliminary data.</text>
</comment>
<feature type="binding site" evidence="2">
    <location>
        <position position="72"/>
    </location>
    <ligand>
        <name>substrate</name>
    </ligand>
</feature>
<dbReference type="Gene3D" id="3.40.50.1240">
    <property type="entry name" value="Phosphoglycerate mutase-like"/>
    <property type="match status" value="1"/>
</dbReference>
<accession>A0A9D2TA26</accession>
<feature type="binding site" evidence="2">
    <location>
        <begin position="22"/>
        <end position="29"/>
    </location>
    <ligand>
        <name>substrate</name>
    </ligand>
</feature>
<feature type="active site" description="Proton donor/acceptor" evidence="1">
    <location>
        <position position="96"/>
    </location>
</feature>
<dbReference type="PANTHER" id="PTHR48100">
    <property type="entry name" value="BROAD-SPECIFICITY PHOSPHATASE YOR283W-RELATED"/>
    <property type="match status" value="1"/>
</dbReference>
<evidence type="ECO:0000256" key="1">
    <source>
        <dbReference type="PIRSR" id="PIRSR613078-1"/>
    </source>
</evidence>
<dbReference type="SMART" id="SM00855">
    <property type="entry name" value="PGAM"/>
    <property type="match status" value="1"/>
</dbReference>
<proteinExistence type="predicted"/>
<dbReference type="InterPro" id="IPR029033">
    <property type="entry name" value="His_PPase_superfam"/>
</dbReference>
<protein>
    <submittedName>
        <fullName evidence="3">Histidine phosphatase family protein</fullName>
    </submittedName>
</protein>
<organism evidence="3 4">
    <name type="scientific">Candidatus Anaerostipes avistercoris</name>
    <dbReference type="NCBI Taxonomy" id="2838462"/>
    <lineage>
        <taxon>Bacteria</taxon>
        <taxon>Bacillati</taxon>
        <taxon>Bacillota</taxon>
        <taxon>Clostridia</taxon>
        <taxon>Lachnospirales</taxon>
        <taxon>Lachnospiraceae</taxon>
        <taxon>Anaerostipes</taxon>
    </lineage>
</organism>
<reference evidence="3" key="2">
    <citation type="submission" date="2021-04" db="EMBL/GenBank/DDBJ databases">
        <authorList>
            <person name="Gilroy R."/>
        </authorList>
    </citation>
    <scope>NUCLEOTIDE SEQUENCE</scope>
    <source>
        <strain evidence="3">ChiSjej3B21-8574</strain>
    </source>
</reference>
<evidence type="ECO:0000313" key="3">
    <source>
        <dbReference type="EMBL" id="HJC51209.1"/>
    </source>
</evidence>
<dbReference type="InterPro" id="IPR013078">
    <property type="entry name" value="His_Pase_superF_clade-1"/>
</dbReference>
<dbReference type="Proteomes" id="UP000823904">
    <property type="component" value="Unassembled WGS sequence"/>
</dbReference>
<dbReference type="InterPro" id="IPR001345">
    <property type="entry name" value="PG/BPGM_mutase_AS"/>
</dbReference>
<gene>
    <name evidence="3" type="ORF">H9754_11710</name>
</gene>
<feature type="active site" description="Tele-phosphohistidine intermediate" evidence="1">
    <location>
        <position position="23"/>
    </location>
</feature>
<reference evidence="3" key="1">
    <citation type="journal article" date="2021" name="PeerJ">
        <title>Extensive microbial diversity within the chicken gut microbiome revealed by metagenomics and culture.</title>
        <authorList>
            <person name="Gilroy R."/>
            <person name="Ravi A."/>
            <person name="Getino M."/>
            <person name="Pursley I."/>
            <person name="Horton D.L."/>
            <person name="Alikhan N.F."/>
            <person name="Baker D."/>
            <person name="Gharbi K."/>
            <person name="Hall N."/>
            <person name="Watson M."/>
            <person name="Adriaenssens E.M."/>
            <person name="Foster-Nyarko E."/>
            <person name="Jarju S."/>
            <person name="Secka A."/>
            <person name="Antonio M."/>
            <person name="Oren A."/>
            <person name="Chaudhuri R.R."/>
            <person name="La Ragione R."/>
            <person name="Hildebrand F."/>
            <person name="Pallen M.J."/>
        </authorList>
    </citation>
    <scope>NUCLEOTIDE SEQUENCE</scope>
    <source>
        <strain evidence="3">ChiSjej3B21-8574</strain>
    </source>
</reference>
<dbReference type="EMBL" id="DWWD01000046">
    <property type="protein sequence ID" value="HJC51209.1"/>
    <property type="molecule type" value="Genomic_DNA"/>
</dbReference>
<dbReference type="CDD" id="cd07067">
    <property type="entry name" value="HP_PGM_like"/>
    <property type="match status" value="1"/>
</dbReference>
<dbReference type="Pfam" id="PF00300">
    <property type="entry name" value="His_Phos_1"/>
    <property type="match status" value="1"/>
</dbReference>
<dbReference type="AlphaFoldDB" id="A0A9D2TA26"/>
<dbReference type="PROSITE" id="PS00175">
    <property type="entry name" value="PG_MUTASE"/>
    <property type="match status" value="1"/>
</dbReference>
<name>A0A9D2TA26_9FIRM</name>
<dbReference type="GO" id="GO:0016791">
    <property type="term" value="F:phosphatase activity"/>
    <property type="evidence" value="ECO:0007669"/>
    <property type="project" value="TreeGrafter"/>
</dbReference>
<sequence>MCGRTSSKYLKEEKSVKLYLIRHGETDWNKVRRLQGSSDISLNACGRKLAELTRDGLKQIPFDAAYSSPLDRAAETGKIILKGRNLSLHMDSRLAEVDFGEYEGIREQELRDRQDPFMDFFDNPENFRKKGGAENHRDVINRAVDFLEDVVLPAEEKYKHMVIFSHGAWIHALLTKLYHRKIRDFWHAPRQENCGVSTVEVRNGECTVLEESRIFYSI</sequence>
<evidence type="ECO:0000256" key="2">
    <source>
        <dbReference type="PIRSR" id="PIRSR613078-2"/>
    </source>
</evidence>
<dbReference type="InterPro" id="IPR050275">
    <property type="entry name" value="PGM_Phosphatase"/>
</dbReference>